<dbReference type="EMBL" id="FNEG01000001">
    <property type="protein sequence ID" value="SDI09058.1"/>
    <property type="molecule type" value="Genomic_DNA"/>
</dbReference>
<accession>A0A2X2XHG5</accession>
<dbReference type="PROSITE" id="PS50110">
    <property type="entry name" value="RESPONSE_REGULATORY"/>
    <property type="match status" value="1"/>
</dbReference>
<dbReference type="SUPFAM" id="SSF52172">
    <property type="entry name" value="CheY-like"/>
    <property type="match status" value="1"/>
</dbReference>
<evidence type="ECO:0000313" key="6">
    <source>
        <dbReference type="Proteomes" id="UP000199426"/>
    </source>
</evidence>
<dbReference type="Gene3D" id="2.40.50.1020">
    <property type="entry name" value="LytTr DNA-binding domain"/>
    <property type="match status" value="1"/>
</dbReference>
<dbReference type="InterPro" id="IPR011006">
    <property type="entry name" value="CheY-like_superfamily"/>
</dbReference>
<dbReference type="PANTHER" id="PTHR45526">
    <property type="entry name" value="TRANSCRIPTIONAL REGULATORY PROTEIN DPIA"/>
    <property type="match status" value="1"/>
</dbReference>
<feature type="domain" description="HTH LytTR-type" evidence="3">
    <location>
        <begin position="156"/>
        <end position="218"/>
    </location>
</feature>
<evidence type="ECO:0000313" key="4">
    <source>
        <dbReference type="EMBL" id="SDI09058.1"/>
    </source>
</evidence>
<feature type="domain" description="Response regulatory" evidence="2">
    <location>
        <begin position="28"/>
        <end position="139"/>
    </location>
</feature>
<dbReference type="Gene3D" id="3.40.50.2300">
    <property type="match status" value="1"/>
</dbReference>
<dbReference type="EMBL" id="UAWB01000015">
    <property type="protein sequence ID" value="SQB47515.1"/>
    <property type="molecule type" value="Genomic_DNA"/>
</dbReference>
<evidence type="ECO:0000259" key="3">
    <source>
        <dbReference type="PROSITE" id="PS50930"/>
    </source>
</evidence>
<reference evidence="5 7" key="2">
    <citation type="submission" date="2018-06" db="EMBL/GenBank/DDBJ databases">
        <authorList>
            <consortium name="Pathogen Informatics"/>
            <person name="Doyle S."/>
        </authorList>
    </citation>
    <scope>NUCLEOTIDE SEQUENCE [LARGE SCALE GENOMIC DNA]</scope>
    <source>
        <strain evidence="5 7">NCTC13492</strain>
    </source>
</reference>
<dbReference type="STRING" id="445960.SAMN05421542_0028"/>
<dbReference type="Pfam" id="PF00072">
    <property type="entry name" value="Response_reg"/>
    <property type="match status" value="1"/>
</dbReference>
<dbReference type="InterPro" id="IPR051271">
    <property type="entry name" value="2C-system_Tx_regulators"/>
</dbReference>
<evidence type="ECO:0000313" key="5">
    <source>
        <dbReference type="EMBL" id="SQB47515.1"/>
    </source>
</evidence>
<sequence>MYKNADRPFQTITLAFRTPNYLSRMKHRCIIVDDEPLARELIASHLANFENFELIDSFENALKAYSFLEHNSVDLIFLDVEMPLLKGNDFLKKLKNPPKVIFTTAYREYALEGYELNVIDYLLKPITFDRFFVSIEKFKQFQTPKKEGNAGSESHIFVTSGNRHIKIIFDEIMYIESLKDYITIHLENGKSHHIKQNISVFEKLLNSEFIRIHRSFIIHTKKMTAYTKNEIEINSIEIPIGTSYKENWQHYLETIISK</sequence>
<dbReference type="GO" id="GO:0003677">
    <property type="term" value="F:DNA binding"/>
    <property type="evidence" value="ECO:0007669"/>
    <property type="project" value="InterPro"/>
</dbReference>
<proteinExistence type="predicted"/>
<name>A0A2X2XHG5_CHRJE</name>
<dbReference type="PROSITE" id="PS50930">
    <property type="entry name" value="HTH_LYTTR"/>
    <property type="match status" value="1"/>
</dbReference>
<dbReference type="InterPro" id="IPR007492">
    <property type="entry name" value="LytTR_DNA-bd_dom"/>
</dbReference>
<evidence type="ECO:0000313" key="7">
    <source>
        <dbReference type="Proteomes" id="UP000251670"/>
    </source>
</evidence>
<keyword evidence="1" id="KW-0597">Phosphoprotein</keyword>
<dbReference type="InterPro" id="IPR001789">
    <property type="entry name" value="Sig_transdc_resp-reg_receiver"/>
</dbReference>
<keyword evidence="6" id="KW-1185">Reference proteome</keyword>
<evidence type="ECO:0000256" key="1">
    <source>
        <dbReference type="PROSITE-ProRule" id="PRU00169"/>
    </source>
</evidence>
<dbReference type="GO" id="GO:0000156">
    <property type="term" value="F:phosphorelay response regulator activity"/>
    <property type="evidence" value="ECO:0007669"/>
    <property type="project" value="TreeGrafter"/>
</dbReference>
<dbReference type="PANTHER" id="PTHR45526:SF1">
    <property type="entry name" value="TRANSCRIPTIONAL REGULATORY PROTEIN DCUR-RELATED"/>
    <property type="match status" value="1"/>
</dbReference>
<gene>
    <name evidence="5" type="primary">lytR_10</name>
    <name evidence="5" type="ORF">NCTC13492_04607</name>
    <name evidence="4" type="ORF">SAMN05421542_0028</name>
</gene>
<dbReference type="Proteomes" id="UP000251670">
    <property type="component" value="Unassembled WGS sequence"/>
</dbReference>
<dbReference type="SMART" id="SM00448">
    <property type="entry name" value="REC"/>
    <property type="match status" value="1"/>
</dbReference>
<dbReference type="Pfam" id="PF04397">
    <property type="entry name" value="LytTR"/>
    <property type="match status" value="1"/>
</dbReference>
<reference evidence="4 6" key="1">
    <citation type="submission" date="2016-10" db="EMBL/GenBank/DDBJ databases">
        <authorList>
            <person name="Varghese N."/>
            <person name="Submissions S."/>
        </authorList>
    </citation>
    <scope>NUCLEOTIDE SEQUENCE [LARGE SCALE GENOMIC DNA]</scope>
    <source>
        <strain evidence="4 6">DSM 19299</strain>
    </source>
</reference>
<dbReference type="SMART" id="SM00850">
    <property type="entry name" value="LytTR"/>
    <property type="match status" value="1"/>
</dbReference>
<protein>
    <submittedName>
        <fullName evidence="5">Sensory transduction protein lytR</fullName>
    </submittedName>
    <submittedName>
        <fullName evidence="4">Two component transcriptional regulator, LytTR family</fullName>
    </submittedName>
</protein>
<evidence type="ECO:0000259" key="2">
    <source>
        <dbReference type="PROSITE" id="PS50110"/>
    </source>
</evidence>
<dbReference type="AlphaFoldDB" id="A0A2X2XHG5"/>
<feature type="modified residue" description="4-aspartylphosphate" evidence="1">
    <location>
        <position position="79"/>
    </location>
</feature>
<organism evidence="5 7">
    <name type="scientific">Chryseobacterium jejuense</name>
    <dbReference type="NCBI Taxonomy" id="445960"/>
    <lineage>
        <taxon>Bacteria</taxon>
        <taxon>Pseudomonadati</taxon>
        <taxon>Bacteroidota</taxon>
        <taxon>Flavobacteriia</taxon>
        <taxon>Flavobacteriales</taxon>
        <taxon>Weeksellaceae</taxon>
        <taxon>Chryseobacterium group</taxon>
        <taxon>Chryseobacterium</taxon>
    </lineage>
</organism>
<dbReference type="Proteomes" id="UP000199426">
    <property type="component" value="Unassembled WGS sequence"/>
</dbReference>